<organism evidence="2 3">
    <name type="scientific">Zizania palustris</name>
    <name type="common">Northern wild rice</name>
    <dbReference type="NCBI Taxonomy" id="103762"/>
    <lineage>
        <taxon>Eukaryota</taxon>
        <taxon>Viridiplantae</taxon>
        <taxon>Streptophyta</taxon>
        <taxon>Embryophyta</taxon>
        <taxon>Tracheophyta</taxon>
        <taxon>Spermatophyta</taxon>
        <taxon>Magnoliopsida</taxon>
        <taxon>Liliopsida</taxon>
        <taxon>Poales</taxon>
        <taxon>Poaceae</taxon>
        <taxon>BOP clade</taxon>
        <taxon>Oryzoideae</taxon>
        <taxon>Oryzeae</taxon>
        <taxon>Zizaniinae</taxon>
        <taxon>Zizania</taxon>
    </lineage>
</organism>
<reference evidence="2" key="2">
    <citation type="submission" date="2021-02" db="EMBL/GenBank/DDBJ databases">
        <authorList>
            <person name="Kimball J.A."/>
            <person name="Haas M.W."/>
            <person name="Macchietto M."/>
            <person name="Kono T."/>
            <person name="Duquette J."/>
            <person name="Shao M."/>
        </authorList>
    </citation>
    <scope>NUCLEOTIDE SEQUENCE</scope>
    <source>
        <tissue evidence="2">Fresh leaf tissue</tissue>
    </source>
</reference>
<comment type="caution">
    <text evidence="2">The sequence shown here is derived from an EMBL/GenBank/DDBJ whole genome shotgun (WGS) entry which is preliminary data.</text>
</comment>
<gene>
    <name evidence="2" type="ORF">GUJ93_ZPchr0009g2382</name>
</gene>
<reference evidence="2" key="1">
    <citation type="journal article" date="2021" name="bioRxiv">
        <title>Whole Genome Assembly and Annotation of Northern Wild Rice, Zizania palustris L., Supports a Whole Genome Duplication in the Zizania Genus.</title>
        <authorList>
            <person name="Haas M."/>
            <person name="Kono T."/>
            <person name="Macchietto M."/>
            <person name="Millas R."/>
            <person name="McGilp L."/>
            <person name="Shao M."/>
            <person name="Duquette J."/>
            <person name="Hirsch C.N."/>
            <person name="Kimball J."/>
        </authorList>
    </citation>
    <scope>NUCLEOTIDE SEQUENCE</scope>
    <source>
        <tissue evidence="2">Fresh leaf tissue</tissue>
    </source>
</reference>
<name>A0A8J5S6D9_ZIZPA</name>
<proteinExistence type="predicted"/>
<dbReference type="Proteomes" id="UP000729402">
    <property type="component" value="Unassembled WGS sequence"/>
</dbReference>
<evidence type="ECO:0000313" key="3">
    <source>
        <dbReference type="Proteomes" id="UP000729402"/>
    </source>
</evidence>
<feature type="region of interest" description="Disordered" evidence="1">
    <location>
        <begin position="1"/>
        <end position="32"/>
    </location>
</feature>
<dbReference type="EMBL" id="JAAALK010000289">
    <property type="protein sequence ID" value="KAG8050796.1"/>
    <property type="molecule type" value="Genomic_DNA"/>
</dbReference>
<evidence type="ECO:0000256" key="1">
    <source>
        <dbReference type="SAM" id="MobiDB-lite"/>
    </source>
</evidence>
<keyword evidence="3" id="KW-1185">Reference proteome</keyword>
<protein>
    <submittedName>
        <fullName evidence="2">Uncharacterized protein</fullName>
    </submittedName>
</protein>
<dbReference type="AlphaFoldDB" id="A0A8J5S6D9"/>
<evidence type="ECO:0000313" key="2">
    <source>
        <dbReference type="EMBL" id="KAG8050796.1"/>
    </source>
</evidence>
<accession>A0A8J5S6D9</accession>
<sequence length="87" mass="9403">MQLWAGRGSPKCRAARRSQPGVRQHPAEAAAADAGQAARRHARSHARARSGEAVTVWRGPNGQTERAVGRRRRAAAGAVGWRQMARL</sequence>